<sequence>MKLILAILVPSGDLPDLSQISKGDLANALGLGSGGLPGLPGISAGDLPDLSQISKGDLANVLGIPKAKLPDISQINLCGLPSLPGLGSGSLPGLPGRSKGDLANVLGIPAAELPDLSQISFGDLPNLSQISKGDLANVLGVPVGELPDISEIGGNLPDASLDANANGGGPSPNGAAASVNANGGGGGGEDLDVSTAKKLRDLLLKFNIDVSQIDMSQIDQLGHKYDASLLSKHHVREKLLHYIHIASPLFGTKTSKDSFNVIRIFFQSFWRPMEGYKKSIASGVYDSTINSKTDCENNENSNKSTTRVGVLLIFILLFCDSAQKHNSKLAQKLLQWFHWNVFDPPTVQADSI</sequence>
<organism evidence="2 3">
    <name type="scientific">Caerostris extrusa</name>
    <name type="common">Bark spider</name>
    <name type="synonym">Caerostris bankana</name>
    <dbReference type="NCBI Taxonomy" id="172846"/>
    <lineage>
        <taxon>Eukaryota</taxon>
        <taxon>Metazoa</taxon>
        <taxon>Ecdysozoa</taxon>
        <taxon>Arthropoda</taxon>
        <taxon>Chelicerata</taxon>
        <taxon>Arachnida</taxon>
        <taxon>Araneae</taxon>
        <taxon>Araneomorphae</taxon>
        <taxon>Entelegynae</taxon>
        <taxon>Araneoidea</taxon>
        <taxon>Araneidae</taxon>
        <taxon>Caerostris</taxon>
    </lineage>
</organism>
<evidence type="ECO:0000313" key="2">
    <source>
        <dbReference type="EMBL" id="GIY25467.1"/>
    </source>
</evidence>
<proteinExistence type="predicted"/>
<comment type="caution">
    <text evidence="2">The sequence shown here is derived from an EMBL/GenBank/DDBJ whole genome shotgun (WGS) entry which is preliminary data.</text>
</comment>
<dbReference type="AlphaFoldDB" id="A0AAV4RZA7"/>
<keyword evidence="3" id="KW-1185">Reference proteome</keyword>
<evidence type="ECO:0000256" key="1">
    <source>
        <dbReference type="SAM" id="MobiDB-lite"/>
    </source>
</evidence>
<feature type="compositionally biased region" description="Low complexity" evidence="1">
    <location>
        <begin position="172"/>
        <end position="181"/>
    </location>
</feature>
<protein>
    <submittedName>
        <fullName evidence="2">Uncharacterized protein</fullName>
    </submittedName>
</protein>
<reference evidence="2 3" key="1">
    <citation type="submission" date="2021-06" db="EMBL/GenBank/DDBJ databases">
        <title>Caerostris extrusa draft genome.</title>
        <authorList>
            <person name="Kono N."/>
            <person name="Arakawa K."/>
        </authorList>
    </citation>
    <scope>NUCLEOTIDE SEQUENCE [LARGE SCALE GENOMIC DNA]</scope>
</reference>
<gene>
    <name evidence="2" type="ORF">CEXT_63391</name>
</gene>
<evidence type="ECO:0000313" key="3">
    <source>
        <dbReference type="Proteomes" id="UP001054945"/>
    </source>
</evidence>
<dbReference type="EMBL" id="BPLR01008547">
    <property type="protein sequence ID" value="GIY25467.1"/>
    <property type="molecule type" value="Genomic_DNA"/>
</dbReference>
<dbReference type="Proteomes" id="UP001054945">
    <property type="component" value="Unassembled WGS sequence"/>
</dbReference>
<feature type="region of interest" description="Disordered" evidence="1">
    <location>
        <begin position="163"/>
        <end position="186"/>
    </location>
</feature>
<name>A0AAV4RZA7_CAEEX</name>
<accession>A0AAV4RZA7</accession>